<dbReference type="Proteomes" id="UP000467322">
    <property type="component" value="Unassembled WGS sequence"/>
</dbReference>
<dbReference type="Pfam" id="PF07690">
    <property type="entry name" value="MFS_1"/>
    <property type="match status" value="1"/>
</dbReference>
<dbReference type="PROSITE" id="PS50850">
    <property type="entry name" value="MFS"/>
    <property type="match status" value="1"/>
</dbReference>
<name>A0A845M6Z8_9RHOB</name>
<dbReference type="GO" id="GO:0022857">
    <property type="term" value="F:transmembrane transporter activity"/>
    <property type="evidence" value="ECO:0007669"/>
    <property type="project" value="InterPro"/>
</dbReference>
<comment type="caution">
    <text evidence="7">The sequence shown here is derived from an EMBL/GenBank/DDBJ whole genome shotgun (WGS) entry which is preliminary data.</text>
</comment>
<keyword evidence="3 5" id="KW-1133">Transmembrane helix</keyword>
<gene>
    <name evidence="7" type="ORF">GQE99_17695</name>
</gene>
<feature type="transmembrane region" description="Helical" evidence="5">
    <location>
        <begin position="98"/>
        <end position="122"/>
    </location>
</feature>
<dbReference type="Gene3D" id="1.20.1250.20">
    <property type="entry name" value="MFS general substrate transporter like domains"/>
    <property type="match status" value="2"/>
</dbReference>
<feature type="transmembrane region" description="Helical" evidence="5">
    <location>
        <begin position="355"/>
        <end position="374"/>
    </location>
</feature>
<keyword evidence="8" id="KW-1185">Reference proteome</keyword>
<feature type="transmembrane region" description="Helical" evidence="5">
    <location>
        <begin position="240"/>
        <end position="257"/>
    </location>
</feature>
<dbReference type="InterPro" id="IPR011701">
    <property type="entry name" value="MFS"/>
</dbReference>
<evidence type="ECO:0000256" key="1">
    <source>
        <dbReference type="ARBA" id="ARBA00004141"/>
    </source>
</evidence>
<comment type="subcellular location">
    <subcellularLocation>
        <location evidence="1">Membrane</location>
        <topology evidence="1">Multi-pass membrane protein</topology>
    </subcellularLocation>
</comment>
<dbReference type="InterPro" id="IPR020846">
    <property type="entry name" value="MFS_dom"/>
</dbReference>
<keyword evidence="2 5" id="KW-0812">Transmembrane</keyword>
<organism evidence="7 8">
    <name type="scientific">Maritimibacter harenae</name>
    <dbReference type="NCBI Taxonomy" id="2606218"/>
    <lineage>
        <taxon>Bacteria</taxon>
        <taxon>Pseudomonadati</taxon>
        <taxon>Pseudomonadota</taxon>
        <taxon>Alphaproteobacteria</taxon>
        <taxon>Rhodobacterales</taxon>
        <taxon>Roseobacteraceae</taxon>
        <taxon>Maritimibacter</taxon>
    </lineage>
</organism>
<dbReference type="AlphaFoldDB" id="A0A845M6Z8"/>
<dbReference type="InterPro" id="IPR036259">
    <property type="entry name" value="MFS_trans_sf"/>
</dbReference>
<dbReference type="EMBL" id="WTUX01000019">
    <property type="protein sequence ID" value="MZR14859.1"/>
    <property type="molecule type" value="Genomic_DNA"/>
</dbReference>
<proteinExistence type="predicted"/>
<evidence type="ECO:0000313" key="7">
    <source>
        <dbReference type="EMBL" id="MZR14859.1"/>
    </source>
</evidence>
<feature type="transmembrane region" description="Helical" evidence="5">
    <location>
        <begin position="327"/>
        <end position="349"/>
    </location>
</feature>
<feature type="transmembrane region" description="Helical" evidence="5">
    <location>
        <begin position="70"/>
        <end position="92"/>
    </location>
</feature>
<feature type="transmembrane region" description="Helical" evidence="5">
    <location>
        <begin position="293"/>
        <end position="315"/>
    </location>
</feature>
<protein>
    <submittedName>
        <fullName evidence="7">MFS transporter</fullName>
    </submittedName>
</protein>
<dbReference type="SUPFAM" id="SSF103473">
    <property type="entry name" value="MFS general substrate transporter"/>
    <property type="match status" value="1"/>
</dbReference>
<dbReference type="PANTHER" id="PTHR23514">
    <property type="entry name" value="BYPASS OF STOP CODON PROTEIN 6"/>
    <property type="match status" value="1"/>
</dbReference>
<feature type="transmembrane region" description="Helical" evidence="5">
    <location>
        <begin position="134"/>
        <end position="153"/>
    </location>
</feature>
<feature type="transmembrane region" description="Helical" evidence="5">
    <location>
        <begin position="269"/>
        <end position="287"/>
    </location>
</feature>
<evidence type="ECO:0000259" key="6">
    <source>
        <dbReference type="PROSITE" id="PS50850"/>
    </source>
</evidence>
<evidence type="ECO:0000256" key="3">
    <source>
        <dbReference type="ARBA" id="ARBA00022989"/>
    </source>
</evidence>
<sequence>MTLGEQFRAVRGPALVLMATGVYWGALAGLMPDIKAHIGASDGMMGALLLFPATASVIAMGIAPGLGARIGGLALPLSGLLISVGLGLFFIMESTTSAAVALFLGGFAVAFSDMTANVRIAAHEARRRVHLMNVAHAMYSLSFAITALIVAALRSGGWAFDWIAFALGGLALFYVLAGWDGRDPPPADGAQETGGRSAPRDVVWLAGLVLFASFVCENAAEGWSALYIERTFGAVQGAGSLGPATFGFVMAGARFFGQAVAGRLGAERLILSSAALAVVGAAGIAAAQSVLHVHAGVVLMALGVAVIAPSTNSIIARKVSDAARARAISRAWMLGLLGFFAGPALMGMFSEIGDLRISYAAIAVIAAAIIPAILRLRHR</sequence>
<keyword evidence="4 5" id="KW-0472">Membrane</keyword>
<dbReference type="PANTHER" id="PTHR23514:SF13">
    <property type="entry name" value="INNER MEMBRANE PROTEIN YBJJ"/>
    <property type="match status" value="1"/>
</dbReference>
<evidence type="ECO:0000256" key="4">
    <source>
        <dbReference type="ARBA" id="ARBA00023136"/>
    </source>
</evidence>
<reference evidence="7 8" key="1">
    <citation type="submission" date="2019-12" db="EMBL/GenBank/DDBJ databases">
        <title>Maritimibacter sp. nov. sp. isolated from sea sand.</title>
        <authorList>
            <person name="Kim J."/>
            <person name="Jeong S.E."/>
            <person name="Jung H.S."/>
            <person name="Jeon C.O."/>
        </authorList>
    </citation>
    <scope>NUCLEOTIDE SEQUENCE [LARGE SCALE GENOMIC DNA]</scope>
    <source>
        <strain evidence="7 8">DP07</strain>
    </source>
</reference>
<feature type="domain" description="Major facilitator superfamily (MFS) profile" evidence="6">
    <location>
        <begin position="202"/>
        <end position="379"/>
    </location>
</feature>
<dbReference type="RefSeq" id="WP_161353004.1">
    <property type="nucleotide sequence ID" value="NZ_WTUX01000019.1"/>
</dbReference>
<feature type="transmembrane region" description="Helical" evidence="5">
    <location>
        <begin position="43"/>
        <end position="63"/>
    </location>
</feature>
<dbReference type="InterPro" id="IPR051788">
    <property type="entry name" value="MFS_Transporter"/>
</dbReference>
<dbReference type="GO" id="GO:0016020">
    <property type="term" value="C:membrane"/>
    <property type="evidence" value="ECO:0007669"/>
    <property type="project" value="UniProtKB-SubCell"/>
</dbReference>
<feature type="transmembrane region" description="Helical" evidence="5">
    <location>
        <begin position="159"/>
        <end position="181"/>
    </location>
</feature>
<accession>A0A845M6Z8</accession>
<evidence type="ECO:0000256" key="5">
    <source>
        <dbReference type="SAM" id="Phobius"/>
    </source>
</evidence>
<evidence type="ECO:0000313" key="8">
    <source>
        <dbReference type="Proteomes" id="UP000467322"/>
    </source>
</evidence>
<feature type="transmembrane region" description="Helical" evidence="5">
    <location>
        <begin position="202"/>
        <end position="220"/>
    </location>
</feature>
<feature type="transmembrane region" description="Helical" evidence="5">
    <location>
        <begin position="12"/>
        <end position="31"/>
    </location>
</feature>
<evidence type="ECO:0000256" key="2">
    <source>
        <dbReference type="ARBA" id="ARBA00022692"/>
    </source>
</evidence>